<organism evidence="2">
    <name type="scientific">uncultured Caudovirales phage</name>
    <dbReference type="NCBI Taxonomy" id="2100421"/>
    <lineage>
        <taxon>Viruses</taxon>
        <taxon>Duplodnaviria</taxon>
        <taxon>Heunggongvirae</taxon>
        <taxon>Uroviricota</taxon>
        <taxon>Caudoviricetes</taxon>
        <taxon>Peduoviridae</taxon>
        <taxon>Maltschvirus</taxon>
        <taxon>Maltschvirus maltsch</taxon>
    </lineage>
</organism>
<proteinExistence type="predicted"/>
<reference evidence="2" key="1">
    <citation type="submission" date="2020-04" db="EMBL/GenBank/DDBJ databases">
        <authorList>
            <person name="Chiriac C."/>
            <person name="Salcher M."/>
            <person name="Ghai R."/>
            <person name="Kavagutti S V."/>
        </authorList>
    </citation>
    <scope>NUCLEOTIDE SEQUENCE</scope>
</reference>
<keyword evidence="1" id="KW-0812">Transmembrane</keyword>
<name>A0A6J5LW64_9CAUD</name>
<evidence type="ECO:0000313" key="2">
    <source>
        <dbReference type="EMBL" id="CAB4137353.1"/>
    </source>
</evidence>
<dbReference type="EMBL" id="LR796336">
    <property type="protein sequence ID" value="CAB4137353.1"/>
    <property type="molecule type" value="Genomic_DNA"/>
</dbReference>
<accession>A0A6J5LW64</accession>
<gene>
    <name evidence="2" type="ORF">UFOVP319_26</name>
</gene>
<evidence type="ECO:0000256" key="1">
    <source>
        <dbReference type="SAM" id="Phobius"/>
    </source>
</evidence>
<protein>
    <submittedName>
        <fullName evidence="2">Uncharacterized protein</fullName>
    </submittedName>
</protein>
<keyword evidence="1" id="KW-0472">Membrane</keyword>
<feature type="transmembrane region" description="Helical" evidence="1">
    <location>
        <begin position="14"/>
        <end position="36"/>
    </location>
</feature>
<sequence length="99" mass="10796">MSLDHNDRAILKSFGITFAVCAALAVLISAWAMSAFDPPKRIERAATCTKDGQTFAGKAIFWRDRSGDDLASYTVRDGNGIRLTIDDTNSADWQCSYSG</sequence>
<keyword evidence="1" id="KW-1133">Transmembrane helix</keyword>